<evidence type="ECO:0000313" key="1">
    <source>
        <dbReference type="EMBL" id="KAJ7514147.1"/>
    </source>
</evidence>
<dbReference type="EMBL" id="CM055114">
    <property type="protein sequence ID" value="KAJ7514147.1"/>
    <property type="molecule type" value="Genomic_DNA"/>
</dbReference>
<gene>
    <name evidence="1" type="ORF">O6H91_23G030300</name>
</gene>
<reference evidence="2" key="1">
    <citation type="journal article" date="2024" name="Proc. Natl. Acad. Sci. U.S.A.">
        <title>Extraordinary preservation of gene collinearity over three hundred million years revealed in homosporous lycophytes.</title>
        <authorList>
            <person name="Li C."/>
            <person name="Wickell D."/>
            <person name="Kuo L.Y."/>
            <person name="Chen X."/>
            <person name="Nie B."/>
            <person name="Liao X."/>
            <person name="Peng D."/>
            <person name="Ji J."/>
            <person name="Jenkins J."/>
            <person name="Williams M."/>
            <person name="Shu S."/>
            <person name="Plott C."/>
            <person name="Barry K."/>
            <person name="Rajasekar S."/>
            <person name="Grimwood J."/>
            <person name="Han X."/>
            <person name="Sun S."/>
            <person name="Hou Z."/>
            <person name="He W."/>
            <person name="Dai G."/>
            <person name="Sun C."/>
            <person name="Schmutz J."/>
            <person name="Leebens-Mack J.H."/>
            <person name="Li F.W."/>
            <person name="Wang L."/>
        </authorList>
    </citation>
    <scope>NUCLEOTIDE SEQUENCE [LARGE SCALE GENOMIC DNA]</scope>
    <source>
        <strain evidence="2">cv. PW_Plant_1</strain>
    </source>
</reference>
<comment type="caution">
    <text evidence="1">The sequence shown here is derived from an EMBL/GenBank/DDBJ whole genome shotgun (WGS) entry which is preliminary data.</text>
</comment>
<keyword evidence="2" id="KW-1185">Reference proteome</keyword>
<accession>A0ACC2A9E9</accession>
<name>A0ACC2A9E9_DIPCM</name>
<evidence type="ECO:0000313" key="2">
    <source>
        <dbReference type="Proteomes" id="UP001162992"/>
    </source>
</evidence>
<dbReference type="Proteomes" id="UP001162992">
    <property type="component" value="Chromosome 23"/>
</dbReference>
<proteinExistence type="predicted"/>
<organism evidence="1 2">
    <name type="scientific">Diphasiastrum complanatum</name>
    <name type="common">Issler's clubmoss</name>
    <name type="synonym">Lycopodium complanatum</name>
    <dbReference type="NCBI Taxonomy" id="34168"/>
    <lineage>
        <taxon>Eukaryota</taxon>
        <taxon>Viridiplantae</taxon>
        <taxon>Streptophyta</taxon>
        <taxon>Embryophyta</taxon>
        <taxon>Tracheophyta</taxon>
        <taxon>Lycopodiopsida</taxon>
        <taxon>Lycopodiales</taxon>
        <taxon>Lycopodiaceae</taxon>
        <taxon>Lycopodioideae</taxon>
        <taxon>Diphasiastrum</taxon>
    </lineage>
</organism>
<sequence length="106" mass="12107">MFLQWLVAATGVAILPGVARLLRGLWLQRPLQIYEGLRKQGAKGPPFIPIVGNQRELVRLLDHVASTPMNRSYNEIVPRVVPYYTKWSKIYGNNLKNYYFGTGLSF</sequence>
<protein>
    <submittedName>
        <fullName evidence="1">Uncharacterized protein</fullName>
    </submittedName>
</protein>